<evidence type="ECO:0000256" key="2">
    <source>
        <dbReference type="PROSITE-ProRule" id="PRU00023"/>
    </source>
</evidence>
<feature type="repeat" description="ANK" evidence="2">
    <location>
        <begin position="1047"/>
        <end position="1079"/>
    </location>
</feature>
<feature type="compositionally biased region" description="Low complexity" evidence="3">
    <location>
        <begin position="24"/>
        <end position="39"/>
    </location>
</feature>
<protein>
    <recommendedName>
        <fullName evidence="4">NACHT domain-containing protein</fullName>
    </recommendedName>
</protein>
<dbReference type="Gene3D" id="3.40.50.300">
    <property type="entry name" value="P-loop containing nucleotide triphosphate hydrolases"/>
    <property type="match status" value="1"/>
</dbReference>
<organism evidence="5 6">
    <name type="scientific">Corynespora cassiicola Philippines</name>
    <dbReference type="NCBI Taxonomy" id="1448308"/>
    <lineage>
        <taxon>Eukaryota</taxon>
        <taxon>Fungi</taxon>
        <taxon>Dikarya</taxon>
        <taxon>Ascomycota</taxon>
        <taxon>Pezizomycotina</taxon>
        <taxon>Dothideomycetes</taxon>
        <taxon>Pleosporomycetidae</taxon>
        <taxon>Pleosporales</taxon>
        <taxon>Corynesporascaceae</taxon>
        <taxon>Corynespora</taxon>
    </lineage>
</organism>
<keyword evidence="1" id="KW-0677">Repeat</keyword>
<dbReference type="InterPro" id="IPR036770">
    <property type="entry name" value="Ankyrin_rpt-contain_sf"/>
</dbReference>
<proteinExistence type="predicted"/>
<evidence type="ECO:0000256" key="3">
    <source>
        <dbReference type="SAM" id="MobiDB-lite"/>
    </source>
</evidence>
<name>A0A2T2N5N7_CORCC</name>
<evidence type="ECO:0000256" key="1">
    <source>
        <dbReference type="ARBA" id="ARBA00022737"/>
    </source>
</evidence>
<feature type="repeat" description="ANK" evidence="2">
    <location>
        <begin position="1014"/>
        <end position="1046"/>
    </location>
</feature>
<evidence type="ECO:0000313" key="6">
    <source>
        <dbReference type="Proteomes" id="UP000240883"/>
    </source>
</evidence>
<gene>
    <name evidence="5" type="ORF">BS50DRAFT_639822</name>
</gene>
<feature type="repeat" description="ANK" evidence="2">
    <location>
        <begin position="915"/>
        <end position="947"/>
    </location>
</feature>
<dbReference type="InterPro" id="IPR056125">
    <property type="entry name" value="DUF7708"/>
</dbReference>
<sequence length="1080" mass="119724">MRKRDRVRAFFSPDTASPVPSRRASPLLAQPAPISPSSSAPSLLVSNINTVAIKSRTPAFEKALAIHLDKIPEVERAAFAHASGTIDEQNLLSGVRAYDELHKNDSSFRAHAERLSKFLGLLSRFMGGVAMGLQATPEVASLVVGAVRIVIDLALNFTIFFGKLADMICAFEDYLGPLEAYTHVADVDLVEKTVVKIYGNILDFCWKARRVFLDVNGNRRRWTSVRAFMRQHWETFESEFDSIQEDMRHHLDVLLHSVQALHYDASREAEKMRRYDEERKEKSAFLSWVSCIDFEKTHQDTYAKKHEQTCRWLIGEPEYQEWYNSPVSSLLWCYGKPGIGKSVLASSVLEHITTENELREDTAICFAYYNYRDSQLSEISQIIAALIKQLCRRRNQIPSDLLQVKQKALPASLVGTQEIFVSLVEGLSQVYVVFDALDECPEQERQDILGFITSLVTVQIPGRIKVFVTSRKEMDIVAAFQEKQIPTIQISAENVATDIENFTRSQVEKLRKGEHGKMLYITNDDLKERIIQTLSTKADGMFLWVNLQLDSLCRFSKAKKTELVEDALKALPQGLPSTYIRILERIESQIPYMKDLAQRSLAWTLYAQRPLSTEELQIVLAVKSDRENLNDLRLDSPQVILDACGNLLEENQGTIRPIHYTVQEFLSEATQGISRSLIKQQLSDSSLVHAQLGLVCLSYIQLAAFCNPVRDKLALHGRLVDNKFAAYAYKYFDYHIMQCANICQDIMVRLAEIFEQGSGYLAAIMQIKVLGDEEVLDSIWQRFNPMSIPVSASTVVYGTRLYDVPVIREKWAGGIVPKHALHFACSAGLLGAVTRLLEDGYDASEEDENSTTALYHACLEKSSEIVRQLLKHNVNIEAQGGHYGNALQAASAEGHEAIATLLLEKGANVNAEGGRYGNALQAASARGHEAIATLLLDKGANANAEGGKYGNALQAASGEGHKTIATLLLDKGANVNAEGGEYGNALQAASARGHEAIATLLLDKGANVNAEGGRYGNALQAASARGHEAIATLLLDKGADLRVTDNNGWTPLNAASNNGHLEMVKLLIEKGADLTLVRVT</sequence>
<dbReference type="PROSITE" id="PS50297">
    <property type="entry name" value="ANK_REP_REGION"/>
    <property type="match status" value="2"/>
</dbReference>
<feature type="region of interest" description="Disordered" evidence="3">
    <location>
        <begin position="1"/>
        <end position="39"/>
    </location>
</feature>
<dbReference type="PROSITE" id="PS50088">
    <property type="entry name" value="ANK_REPEAT"/>
    <property type="match status" value="6"/>
</dbReference>
<keyword evidence="6" id="KW-1185">Reference proteome</keyword>
<feature type="repeat" description="ANK" evidence="2">
    <location>
        <begin position="948"/>
        <end position="980"/>
    </location>
</feature>
<feature type="repeat" description="ANK" evidence="2">
    <location>
        <begin position="882"/>
        <end position="914"/>
    </location>
</feature>
<dbReference type="STRING" id="1448308.A0A2T2N5N7"/>
<dbReference type="Proteomes" id="UP000240883">
    <property type="component" value="Unassembled WGS sequence"/>
</dbReference>
<dbReference type="PANTHER" id="PTHR10039:SF14">
    <property type="entry name" value="NACHT DOMAIN-CONTAINING PROTEIN"/>
    <property type="match status" value="1"/>
</dbReference>
<dbReference type="Pfam" id="PF24809">
    <property type="entry name" value="DUF7708"/>
    <property type="match status" value="1"/>
</dbReference>
<keyword evidence="2" id="KW-0040">ANK repeat</keyword>
<dbReference type="EMBL" id="KZ678147">
    <property type="protein sequence ID" value="PSN60762.1"/>
    <property type="molecule type" value="Genomic_DNA"/>
</dbReference>
<dbReference type="OrthoDB" id="4772757at2759"/>
<dbReference type="PANTHER" id="PTHR10039">
    <property type="entry name" value="AMELOGENIN"/>
    <property type="match status" value="1"/>
</dbReference>
<feature type="domain" description="NACHT" evidence="4">
    <location>
        <begin position="329"/>
        <end position="471"/>
    </location>
</feature>
<evidence type="ECO:0000313" key="5">
    <source>
        <dbReference type="EMBL" id="PSN60762.1"/>
    </source>
</evidence>
<dbReference type="InterPro" id="IPR054471">
    <property type="entry name" value="GPIID_WHD"/>
</dbReference>
<dbReference type="InterPro" id="IPR002110">
    <property type="entry name" value="Ankyrin_rpt"/>
</dbReference>
<dbReference type="Pfam" id="PF24883">
    <property type="entry name" value="NPHP3_N"/>
    <property type="match status" value="1"/>
</dbReference>
<evidence type="ECO:0000259" key="4">
    <source>
        <dbReference type="PROSITE" id="PS50837"/>
    </source>
</evidence>
<dbReference type="Pfam" id="PF22939">
    <property type="entry name" value="WHD_GPIID"/>
    <property type="match status" value="1"/>
</dbReference>
<dbReference type="AlphaFoldDB" id="A0A2T2N5N7"/>
<accession>A0A2T2N5N7</accession>
<dbReference type="SUPFAM" id="SSF48403">
    <property type="entry name" value="Ankyrin repeat"/>
    <property type="match status" value="1"/>
</dbReference>
<dbReference type="InterPro" id="IPR027417">
    <property type="entry name" value="P-loop_NTPase"/>
</dbReference>
<dbReference type="Gene3D" id="1.25.40.20">
    <property type="entry name" value="Ankyrin repeat-containing domain"/>
    <property type="match status" value="1"/>
</dbReference>
<reference evidence="5 6" key="1">
    <citation type="journal article" date="2018" name="Front. Microbiol.">
        <title>Genome-Wide Analysis of Corynespora cassiicola Leaf Fall Disease Putative Effectors.</title>
        <authorList>
            <person name="Lopez D."/>
            <person name="Ribeiro S."/>
            <person name="Label P."/>
            <person name="Fumanal B."/>
            <person name="Venisse J.S."/>
            <person name="Kohler A."/>
            <person name="de Oliveira R.R."/>
            <person name="Labutti K."/>
            <person name="Lipzen A."/>
            <person name="Lail K."/>
            <person name="Bauer D."/>
            <person name="Ohm R.A."/>
            <person name="Barry K.W."/>
            <person name="Spatafora J."/>
            <person name="Grigoriev I.V."/>
            <person name="Martin F.M."/>
            <person name="Pujade-Renaud V."/>
        </authorList>
    </citation>
    <scope>NUCLEOTIDE SEQUENCE [LARGE SCALE GENOMIC DNA]</scope>
    <source>
        <strain evidence="5 6">Philippines</strain>
    </source>
</reference>
<dbReference type="InterPro" id="IPR007111">
    <property type="entry name" value="NACHT_NTPase"/>
</dbReference>
<feature type="repeat" description="ANK" evidence="2">
    <location>
        <begin position="981"/>
        <end position="1013"/>
    </location>
</feature>
<dbReference type="PROSITE" id="PS50837">
    <property type="entry name" value="NACHT"/>
    <property type="match status" value="1"/>
</dbReference>
<dbReference type="Pfam" id="PF12796">
    <property type="entry name" value="Ank_2"/>
    <property type="match status" value="2"/>
</dbReference>
<dbReference type="SUPFAM" id="SSF52540">
    <property type="entry name" value="P-loop containing nucleoside triphosphate hydrolases"/>
    <property type="match status" value="1"/>
</dbReference>
<dbReference type="InterPro" id="IPR056884">
    <property type="entry name" value="NPHP3-like_N"/>
</dbReference>
<dbReference type="SMART" id="SM00248">
    <property type="entry name" value="ANK"/>
    <property type="match status" value="8"/>
</dbReference>